<keyword evidence="3" id="KW-0805">Transcription regulation</keyword>
<dbReference type="EMBL" id="QGNW01000184">
    <property type="protein sequence ID" value="RVW87423.1"/>
    <property type="molecule type" value="Genomic_DNA"/>
</dbReference>
<evidence type="ECO:0000313" key="9">
    <source>
        <dbReference type="EMBL" id="RVW87423.1"/>
    </source>
</evidence>
<feature type="domain" description="Myb-like" evidence="7">
    <location>
        <begin position="81"/>
        <end position="118"/>
    </location>
</feature>
<dbReference type="GO" id="GO:0005634">
    <property type="term" value="C:nucleus"/>
    <property type="evidence" value="ECO:0007669"/>
    <property type="project" value="UniProtKB-SubCell"/>
</dbReference>
<evidence type="ECO:0000256" key="4">
    <source>
        <dbReference type="ARBA" id="ARBA00023125"/>
    </source>
</evidence>
<sequence length="577" mass="64195">MCLTLYATAEFFPDRSEVQCLHRWQKVLNPELVKGPWTQEEDDKITELVSKYGPTKWSVIAKSLPGRIGKQCRERWHNHLNPDIKKDAWTLDEELALMNAHSKHGNKWAEIAKVLPGRLQKWLSLNGGNSNKIKVIADELLEQSEIMSCLEIPKEMICIIAQLQRCWSHFAQPYERQGGPVEEPFFFFLSEPLRSNHSYSVVKGYNCFIKAINCLRTDNSIKNHWNSSLKKKLDFYLATGKLPPVVKSGFQNGAKDTNRTNAPGKLLGCSNKGSESTAQTSSGTTDLCKLEEDSKDQLESSAPLQDAGVSLSVPPNESADSEDAQCKPYLSKIDCSCGNSESILRFEKCRINGNIDESKVVGTPLQLGIPTYDSLYYEPPRLESCVPLDSDLISKCWMQYECDTSPFMSPISFFTPPCVKGSSLSMQSPQSILKNAARTFPNTPSILRKRKTEAQTPLLPTKIGKADQEAVNDSFHASDEQERTGNSLEKSVSRDGSSCDSPACHGDNSIGLCNGKAFNASPPYRLRSKRTAVFKSVEKQLEFAFDREKCDGNTKSTEKGNSPVAEDCLRATKMGVT</sequence>
<evidence type="ECO:0000313" key="10">
    <source>
        <dbReference type="Proteomes" id="UP000288805"/>
    </source>
</evidence>
<feature type="region of interest" description="Disordered" evidence="6">
    <location>
        <begin position="299"/>
        <end position="323"/>
    </location>
</feature>
<name>A0A438HSI1_VITVI</name>
<evidence type="ECO:0000256" key="5">
    <source>
        <dbReference type="ARBA" id="ARBA00023242"/>
    </source>
</evidence>
<dbReference type="InterPro" id="IPR050560">
    <property type="entry name" value="MYB_TF"/>
</dbReference>
<evidence type="ECO:0000256" key="3">
    <source>
        <dbReference type="ARBA" id="ARBA00023015"/>
    </source>
</evidence>
<keyword evidence="5" id="KW-0539">Nucleus</keyword>
<dbReference type="InterPro" id="IPR009057">
    <property type="entry name" value="Homeodomain-like_sf"/>
</dbReference>
<feature type="domain" description="HTH myb-type" evidence="8">
    <location>
        <begin position="29"/>
        <end position="84"/>
    </location>
</feature>
<comment type="subcellular location">
    <subcellularLocation>
        <location evidence="1">Nucleus</location>
    </subcellularLocation>
</comment>
<dbReference type="Proteomes" id="UP000288805">
    <property type="component" value="Unassembled WGS sequence"/>
</dbReference>
<accession>A0A438HSI1</accession>
<dbReference type="PANTHER" id="PTHR45614:SF194">
    <property type="entry name" value="TRANSCRIPTION FACTOR MYB3R-3-RELATED"/>
    <property type="match status" value="1"/>
</dbReference>
<dbReference type="AlphaFoldDB" id="A0A438HSI1"/>
<dbReference type="InterPro" id="IPR017930">
    <property type="entry name" value="Myb_dom"/>
</dbReference>
<comment type="caution">
    <text evidence="9">The sequence shown here is derived from an EMBL/GenBank/DDBJ whole genome shotgun (WGS) entry which is preliminary data.</text>
</comment>
<dbReference type="FunFam" id="1.10.10.60:FF:000010">
    <property type="entry name" value="Transcriptional activator Myb isoform A"/>
    <property type="match status" value="1"/>
</dbReference>
<feature type="domain" description="HTH myb-type" evidence="8">
    <location>
        <begin position="85"/>
        <end position="118"/>
    </location>
</feature>
<gene>
    <name evidence="9" type="primary">MYB3R5_0</name>
    <name evidence="9" type="ORF">CK203_033650</name>
</gene>
<dbReference type="SUPFAM" id="SSF46689">
    <property type="entry name" value="Homeodomain-like"/>
    <property type="match status" value="1"/>
</dbReference>
<proteinExistence type="predicted"/>
<reference evidence="9 10" key="1">
    <citation type="journal article" date="2018" name="PLoS Genet.">
        <title>Population sequencing reveals clonal diversity and ancestral inbreeding in the grapevine cultivar Chardonnay.</title>
        <authorList>
            <person name="Roach M.J."/>
            <person name="Johnson D.L."/>
            <person name="Bohlmann J."/>
            <person name="van Vuuren H.J."/>
            <person name="Jones S.J."/>
            <person name="Pretorius I.S."/>
            <person name="Schmidt S.A."/>
            <person name="Borneman A.R."/>
        </authorList>
    </citation>
    <scope>NUCLEOTIDE SEQUENCE [LARGE SCALE GENOMIC DNA]</scope>
    <source>
        <strain evidence="10">cv. Chardonnay</strain>
        <tissue evidence="9">Leaf</tissue>
    </source>
</reference>
<dbReference type="PROSITE" id="PS51294">
    <property type="entry name" value="HTH_MYB"/>
    <property type="match status" value="2"/>
</dbReference>
<dbReference type="PROSITE" id="PS50090">
    <property type="entry name" value="MYB_LIKE"/>
    <property type="match status" value="2"/>
</dbReference>
<dbReference type="PANTHER" id="PTHR45614">
    <property type="entry name" value="MYB PROTEIN-RELATED"/>
    <property type="match status" value="1"/>
</dbReference>
<dbReference type="GO" id="GO:0003677">
    <property type="term" value="F:DNA binding"/>
    <property type="evidence" value="ECO:0007669"/>
    <property type="project" value="UniProtKB-KW"/>
</dbReference>
<evidence type="ECO:0000259" key="7">
    <source>
        <dbReference type="PROSITE" id="PS50090"/>
    </source>
</evidence>
<dbReference type="Gene3D" id="1.10.10.60">
    <property type="entry name" value="Homeodomain-like"/>
    <property type="match status" value="2"/>
</dbReference>
<keyword evidence="4" id="KW-0238">DNA-binding</keyword>
<feature type="compositionally biased region" description="Polar residues" evidence="6">
    <location>
        <begin position="249"/>
        <end position="261"/>
    </location>
</feature>
<feature type="compositionally biased region" description="Polar residues" evidence="6">
    <location>
        <begin position="271"/>
        <end position="285"/>
    </location>
</feature>
<evidence type="ECO:0000256" key="2">
    <source>
        <dbReference type="ARBA" id="ARBA00022737"/>
    </source>
</evidence>
<dbReference type="CDD" id="cd00167">
    <property type="entry name" value="SANT"/>
    <property type="match status" value="2"/>
</dbReference>
<organism evidence="9 10">
    <name type="scientific">Vitis vinifera</name>
    <name type="common">Grape</name>
    <dbReference type="NCBI Taxonomy" id="29760"/>
    <lineage>
        <taxon>Eukaryota</taxon>
        <taxon>Viridiplantae</taxon>
        <taxon>Streptophyta</taxon>
        <taxon>Embryophyta</taxon>
        <taxon>Tracheophyta</taxon>
        <taxon>Spermatophyta</taxon>
        <taxon>Magnoliopsida</taxon>
        <taxon>eudicotyledons</taxon>
        <taxon>Gunneridae</taxon>
        <taxon>Pentapetalae</taxon>
        <taxon>rosids</taxon>
        <taxon>Vitales</taxon>
        <taxon>Vitaceae</taxon>
        <taxon>Viteae</taxon>
        <taxon>Vitis</taxon>
    </lineage>
</organism>
<evidence type="ECO:0000256" key="6">
    <source>
        <dbReference type="SAM" id="MobiDB-lite"/>
    </source>
</evidence>
<keyword evidence="3" id="KW-0804">Transcription</keyword>
<dbReference type="Pfam" id="PF00249">
    <property type="entry name" value="Myb_DNA-binding"/>
    <property type="match status" value="2"/>
</dbReference>
<feature type="compositionally biased region" description="Polar residues" evidence="6">
    <location>
        <begin position="484"/>
        <end position="500"/>
    </location>
</feature>
<keyword evidence="2" id="KW-0677">Repeat</keyword>
<evidence type="ECO:0000256" key="1">
    <source>
        <dbReference type="ARBA" id="ARBA00004123"/>
    </source>
</evidence>
<evidence type="ECO:0000259" key="8">
    <source>
        <dbReference type="PROSITE" id="PS51294"/>
    </source>
</evidence>
<dbReference type="SMART" id="SM00717">
    <property type="entry name" value="SANT"/>
    <property type="match status" value="2"/>
</dbReference>
<dbReference type="InterPro" id="IPR001005">
    <property type="entry name" value="SANT/Myb"/>
</dbReference>
<protein>
    <submittedName>
        <fullName evidence="9">Transcription factor MYB3R-5</fullName>
    </submittedName>
</protein>
<feature type="region of interest" description="Disordered" evidence="6">
    <location>
        <begin position="443"/>
        <end position="500"/>
    </location>
</feature>
<feature type="region of interest" description="Disordered" evidence="6">
    <location>
        <begin position="248"/>
        <end position="285"/>
    </location>
</feature>
<feature type="domain" description="Myb-like" evidence="7">
    <location>
        <begin position="29"/>
        <end position="80"/>
    </location>
</feature>